<accession>A0A0P9CUW7</accession>
<gene>
    <name evidence="2" type="ORF">SE17_32600</name>
</gene>
<dbReference type="AlphaFoldDB" id="A0A0P9CUW7"/>
<feature type="transmembrane region" description="Helical" evidence="1">
    <location>
        <begin position="165"/>
        <end position="193"/>
    </location>
</feature>
<organism evidence="2 3">
    <name type="scientific">Kouleothrix aurantiaca</name>
    <dbReference type="NCBI Taxonomy" id="186479"/>
    <lineage>
        <taxon>Bacteria</taxon>
        <taxon>Bacillati</taxon>
        <taxon>Chloroflexota</taxon>
        <taxon>Chloroflexia</taxon>
        <taxon>Chloroflexales</taxon>
        <taxon>Roseiflexineae</taxon>
        <taxon>Roseiflexaceae</taxon>
        <taxon>Kouleothrix</taxon>
    </lineage>
</organism>
<evidence type="ECO:0000256" key="1">
    <source>
        <dbReference type="SAM" id="Phobius"/>
    </source>
</evidence>
<feature type="transmembrane region" description="Helical" evidence="1">
    <location>
        <begin position="85"/>
        <end position="103"/>
    </location>
</feature>
<name>A0A0P9CUW7_9CHLR</name>
<comment type="caution">
    <text evidence="2">The sequence shown here is derived from an EMBL/GenBank/DDBJ whole genome shotgun (WGS) entry which is preliminary data.</text>
</comment>
<dbReference type="EMBL" id="LJCR01001966">
    <property type="protein sequence ID" value="KPV49442.1"/>
    <property type="molecule type" value="Genomic_DNA"/>
</dbReference>
<evidence type="ECO:0000313" key="2">
    <source>
        <dbReference type="EMBL" id="KPV49442.1"/>
    </source>
</evidence>
<feature type="transmembrane region" description="Helical" evidence="1">
    <location>
        <begin position="135"/>
        <end position="153"/>
    </location>
</feature>
<reference evidence="2 3" key="1">
    <citation type="submission" date="2015-09" db="EMBL/GenBank/DDBJ databases">
        <title>Draft genome sequence of Kouleothrix aurantiaca JCM 19913.</title>
        <authorList>
            <person name="Hemp J."/>
        </authorList>
    </citation>
    <scope>NUCLEOTIDE SEQUENCE [LARGE SCALE GENOMIC DNA]</scope>
    <source>
        <strain evidence="2 3">COM-B</strain>
    </source>
</reference>
<feature type="non-terminal residue" evidence="2">
    <location>
        <position position="301"/>
    </location>
</feature>
<keyword evidence="1" id="KW-0812">Transmembrane</keyword>
<feature type="transmembrane region" description="Helical" evidence="1">
    <location>
        <begin position="200"/>
        <end position="220"/>
    </location>
</feature>
<proteinExistence type="predicted"/>
<keyword evidence="1" id="KW-0472">Membrane</keyword>
<feature type="transmembrane region" description="Helical" evidence="1">
    <location>
        <begin position="261"/>
        <end position="283"/>
    </location>
</feature>
<feature type="transmembrane region" description="Helical" evidence="1">
    <location>
        <begin position="109"/>
        <end position="128"/>
    </location>
</feature>
<keyword evidence="1" id="KW-1133">Transmembrane helix</keyword>
<evidence type="ECO:0000313" key="3">
    <source>
        <dbReference type="Proteomes" id="UP000050509"/>
    </source>
</evidence>
<keyword evidence="3" id="KW-1185">Reference proteome</keyword>
<sequence length="301" mass="33386">MRKNIVILIVIVPVFLFALLGAFARIMLMFDHNEHMYLGAALLSRQGNAQYRDFAYLQMPYLPLIYRAVYTIFQVHSSYLLVGKIASFMFTALSALAIFFIAWRTLRDLVSGLATATLFLMNITILGPAAEVSNYIAPVAFSLVSCALFLWALDRERPRTFGCVLAGIMLALAIGTKLTYATAALPFCAVALFPARVRRIFPPFALGLALGLLPIVLYLADFDRFLFNNLTYHAINTQWRLQTGHNEPMTLAAKLPDVRDLFLRFDTLLVLAASAFGALLAIARAARCGRAPRWRAGAVLA</sequence>
<protein>
    <submittedName>
        <fullName evidence="2">Uncharacterized protein</fullName>
    </submittedName>
</protein>
<dbReference type="Proteomes" id="UP000050509">
    <property type="component" value="Unassembled WGS sequence"/>
</dbReference>